<accession>A0ABD1QBG1</accession>
<gene>
    <name evidence="2" type="ORF">Adt_40540</name>
</gene>
<organism evidence="2 3">
    <name type="scientific">Abeliophyllum distichum</name>
    <dbReference type="NCBI Taxonomy" id="126358"/>
    <lineage>
        <taxon>Eukaryota</taxon>
        <taxon>Viridiplantae</taxon>
        <taxon>Streptophyta</taxon>
        <taxon>Embryophyta</taxon>
        <taxon>Tracheophyta</taxon>
        <taxon>Spermatophyta</taxon>
        <taxon>Magnoliopsida</taxon>
        <taxon>eudicotyledons</taxon>
        <taxon>Gunneridae</taxon>
        <taxon>Pentapetalae</taxon>
        <taxon>asterids</taxon>
        <taxon>lamiids</taxon>
        <taxon>Lamiales</taxon>
        <taxon>Oleaceae</taxon>
        <taxon>Forsythieae</taxon>
        <taxon>Abeliophyllum</taxon>
    </lineage>
</organism>
<dbReference type="AlphaFoldDB" id="A0ABD1QBG1"/>
<dbReference type="EMBL" id="JBFOLK010000012">
    <property type="protein sequence ID" value="KAL2472404.1"/>
    <property type="molecule type" value="Genomic_DNA"/>
</dbReference>
<evidence type="ECO:0008006" key="4">
    <source>
        <dbReference type="Google" id="ProtNLM"/>
    </source>
</evidence>
<reference evidence="3" key="1">
    <citation type="submission" date="2024-07" db="EMBL/GenBank/DDBJ databases">
        <title>Two chromosome-level genome assemblies of Korean endemic species Abeliophyllum distichum and Forsythia ovata (Oleaceae).</title>
        <authorList>
            <person name="Jang H."/>
        </authorList>
    </citation>
    <scope>NUCLEOTIDE SEQUENCE [LARGE SCALE GENOMIC DNA]</scope>
</reference>
<evidence type="ECO:0000313" key="3">
    <source>
        <dbReference type="Proteomes" id="UP001604336"/>
    </source>
</evidence>
<proteinExistence type="predicted"/>
<dbReference type="Proteomes" id="UP001604336">
    <property type="component" value="Unassembled WGS sequence"/>
</dbReference>
<evidence type="ECO:0000256" key="1">
    <source>
        <dbReference type="SAM" id="Coils"/>
    </source>
</evidence>
<protein>
    <recommendedName>
        <fullName evidence="4">Retrotransposon gag domain-containing protein</fullName>
    </recommendedName>
</protein>
<comment type="caution">
    <text evidence="2">The sequence shown here is derived from an EMBL/GenBank/DDBJ whole genome shotgun (WGS) entry which is preliminary data.</text>
</comment>
<keyword evidence="3" id="KW-1185">Reference proteome</keyword>
<feature type="coiled-coil region" evidence="1">
    <location>
        <begin position="36"/>
        <end position="94"/>
    </location>
</feature>
<evidence type="ECO:0000313" key="2">
    <source>
        <dbReference type="EMBL" id="KAL2472404.1"/>
    </source>
</evidence>
<name>A0ABD1QBG1_9LAMI</name>
<keyword evidence="1" id="KW-0175">Coiled coil</keyword>
<sequence>MDPNASHITEVVDHKKSPKQLLDVLDGQSTRLCVAVETFEKKVETAEADISELNIQLDESRMMCATMIDAVVFLPDLREEIEVMRLQLQILQRTVGNGQAPTQEYAHRLKIPEPSTYGGACDAKEVENFLFDIKQYFFSANIEDEARRVTTATMYLGGDARIWWQTKYANIQANRVQIDTWDLLKEVIKTQFFSKNVEYRPDEHYEN</sequence>